<protein>
    <submittedName>
        <fullName evidence="1">Uncharacterized protein</fullName>
    </submittedName>
</protein>
<comment type="caution">
    <text evidence="1">The sequence shown here is derived from an EMBL/GenBank/DDBJ whole genome shotgun (WGS) entry which is preliminary data.</text>
</comment>
<gene>
    <name evidence="1" type="ORF">AVEN_130147_1</name>
</gene>
<keyword evidence="2" id="KW-1185">Reference proteome</keyword>
<evidence type="ECO:0000313" key="2">
    <source>
        <dbReference type="Proteomes" id="UP000499080"/>
    </source>
</evidence>
<proteinExistence type="predicted"/>
<name>A0A4Y2QC99_ARAVE</name>
<accession>A0A4Y2QC99</accession>
<organism evidence="1 2">
    <name type="scientific">Araneus ventricosus</name>
    <name type="common">Orbweaver spider</name>
    <name type="synonym">Epeira ventricosa</name>
    <dbReference type="NCBI Taxonomy" id="182803"/>
    <lineage>
        <taxon>Eukaryota</taxon>
        <taxon>Metazoa</taxon>
        <taxon>Ecdysozoa</taxon>
        <taxon>Arthropoda</taxon>
        <taxon>Chelicerata</taxon>
        <taxon>Arachnida</taxon>
        <taxon>Araneae</taxon>
        <taxon>Araneomorphae</taxon>
        <taxon>Entelegynae</taxon>
        <taxon>Araneoidea</taxon>
        <taxon>Araneidae</taxon>
        <taxon>Araneus</taxon>
    </lineage>
</organism>
<dbReference type="AlphaFoldDB" id="A0A4Y2QC99"/>
<dbReference type="EMBL" id="BGPR01013269">
    <property type="protein sequence ID" value="GBN59906.1"/>
    <property type="molecule type" value="Genomic_DNA"/>
</dbReference>
<reference evidence="1 2" key="1">
    <citation type="journal article" date="2019" name="Sci. Rep.">
        <title>Orb-weaving spider Araneus ventricosus genome elucidates the spidroin gene catalogue.</title>
        <authorList>
            <person name="Kono N."/>
            <person name="Nakamura H."/>
            <person name="Ohtoshi R."/>
            <person name="Moran D.A.P."/>
            <person name="Shinohara A."/>
            <person name="Yoshida Y."/>
            <person name="Fujiwara M."/>
            <person name="Mori M."/>
            <person name="Tomita M."/>
            <person name="Arakawa K."/>
        </authorList>
    </citation>
    <scope>NUCLEOTIDE SEQUENCE [LARGE SCALE GENOMIC DNA]</scope>
</reference>
<dbReference type="Proteomes" id="UP000499080">
    <property type="component" value="Unassembled WGS sequence"/>
</dbReference>
<evidence type="ECO:0000313" key="1">
    <source>
        <dbReference type="EMBL" id="GBN59906.1"/>
    </source>
</evidence>
<sequence>MIALRVIYALVTTRRTCSKPFVSNTLQTLAKTEYADEPQIRTPATSFLKSIALVSKPPGLRLQKTNCANPSSKEGCRKVVISLSVGCPTKHFRSNRFGNHSRKIAVGTLFMNHLYHRV</sequence>